<evidence type="ECO:0000259" key="16">
    <source>
        <dbReference type="Pfam" id="PF04389"/>
    </source>
</evidence>
<dbReference type="Proteomes" id="UP000193642">
    <property type="component" value="Unassembled WGS sequence"/>
</dbReference>
<evidence type="ECO:0000256" key="1">
    <source>
        <dbReference type="ARBA" id="ARBA00001947"/>
    </source>
</evidence>
<keyword evidence="8" id="KW-0256">Endoplasmic reticulum</keyword>
<evidence type="ECO:0000256" key="2">
    <source>
        <dbReference type="ARBA" id="ARBA00004477"/>
    </source>
</evidence>
<dbReference type="EC" id="3.4.-.-" evidence="14"/>
<keyword evidence="5 15" id="KW-0812">Transmembrane</keyword>
<evidence type="ECO:0000256" key="13">
    <source>
        <dbReference type="ARBA" id="ARBA00023180"/>
    </source>
</evidence>
<dbReference type="STRING" id="329046.A0A1Y2CNX2"/>
<feature type="transmembrane region" description="Helical" evidence="15">
    <location>
        <begin position="456"/>
        <end position="489"/>
    </location>
</feature>
<evidence type="ECO:0000256" key="4">
    <source>
        <dbReference type="ARBA" id="ARBA00022670"/>
    </source>
</evidence>
<keyword evidence="10 15" id="KW-1133">Transmembrane helix</keyword>
<evidence type="ECO:0000256" key="9">
    <source>
        <dbReference type="ARBA" id="ARBA00022833"/>
    </source>
</evidence>
<keyword evidence="7 14" id="KW-0378">Hydrolase</keyword>
<dbReference type="InterPro" id="IPR007484">
    <property type="entry name" value="Peptidase_M28"/>
</dbReference>
<evidence type="ECO:0000313" key="17">
    <source>
        <dbReference type="EMBL" id="ORY48667.1"/>
    </source>
</evidence>
<evidence type="ECO:0000256" key="14">
    <source>
        <dbReference type="RuleBase" id="RU361240"/>
    </source>
</evidence>
<feature type="domain" description="Peptidase M28" evidence="16">
    <location>
        <begin position="99"/>
        <end position="292"/>
    </location>
</feature>
<feature type="transmembrane region" description="Helical" evidence="15">
    <location>
        <begin position="509"/>
        <end position="537"/>
    </location>
</feature>
<feature type="transmembrane region" description="Helical" evidence="15">
    <location>
        <begin position="413"/>
        <end position="435"/>
    </location>
</feature>
<evidence type="ECO:0000313" key="18">
    <source>
        <dbReference type="Proteomes" id="UP000193642"/>
    </source>
</evidence>
<keyword evidence="18" id="KW-1185">Reference proteome</keyword>
<reference evidence="17 18" key="1">
    <citation type="submission" date="2016-07" db="EMBL/GenBank/DDBJ databases">
        <title>Pervasive Adenine N6-methylation of Active Genes in Fungi.</title>
        <authorList>
            <consortium name="DOE Joint Genome Institute"/>
            <person name="Mondo S.J."/>
            <person name="Dannebaum R.O."/>
            <person name="Kuo R.C."/>
            <person name="Labutti K."/>
            <person name="Haridas S."/>
            <person name="Kuo A."/>
            <person name="Salamov A."/>
            <person name="Ahrendt S.R."/>
            <person name="Lipzen A."/>
            <person name="Sullivan W."/>
            <person name="Andreopoulos W.B."/>
            <person name="Clum A."/>
            <person name="Lindquist E."/>
            <person name="Daum C."/>
            <person name="Ramamoorthy G.K."/>
            <person name="Gryganskyi A."/>
            <person name="Culley D."/>
            <person name="Magnuson J.K."/>
            <person name="James T.Y."/>
            <person name="O'Malley M.A."/>
            <person name="Stajich J.E."/>
            <person name="Spatafora J.W."/>
            <person name="Visel A."/>
            <person name="Grigoriev I.V."/>
        </authorList>
    </citation>
    <scope>NUCLEOTIDE SEQUENCE [LARGE SCALE GENOMIC DNA]</scope>
    <source>
        <strain evidence="17 18">JEL800</strain>
    </source>
</reference>
<dbReference type="GO" id="GO:0046872">
    <property type="term" value="F:metal ion binding"/>
    <property type="evidence" value="ECO:0007669"/>
    <property type="project" value="UniProtKB-KW"/>
</dbReference>
<dbReference type="FunFam" id="3.40.630.10:FF:000008">
    <property type="entry name" value="Endoplasmic reticulum metallopeptidase 1"/>
    <property type="match status" value="1"/>
</dbReference>
<evidence type="ECO:0000256" key="3">
    <source>
        <dbReference type="ARBA" id="ARBA00010918"/>
    </source>
</evidence>
<name>A0A1Y2CNX2_9FUNG</name>
<dbReference type="SUPFAM" id="SSF53187">
    <property type="entry name" value="Zn-dependent exopeptidases"/>
    <property type="match status" value="1"/>
</dbReference>
<comment type="subcellular location">
    <subcellularLocation>
        <location evidence="2">Endoplasmic reticulum membrane</location>
        <topology evidence="2">Multi-pass membrane protein</topology>
    </subcellularLocation>
</comment>
<dbReference type="PANTHER" id="PTHR12147:SF22">
    <property type="entry name" value="ENDOPLASMIC RETICULUM METALLOPEPTIDASE 1"/>
    <property type="match status" value="1"/>
</dbReference>
<evidence type="ECO:0000256" key="10">
    <source>
        <dbReference type="ARBA" id="ARBA00022989"/>
    </source>
</evidence>
<keyword evidence="13" id="KW-0325">Glycoprotein</keyword>
<feature type="transmembrane region" description="Helical" evidence="15">
    <location>
        <begin position="578"/>
        <end position="599"/>
    </location>
</feature>
<dbReference type="Pfam" id="PF04389">
    <property type="entry name" value="Peptidase_M28"/>
    <property type="match status" value="1"/>
</dbReference>
<dbReference type="GO" id="GO:0008235">
    <property type="term" value="F:metalloexopeptidase activity"/>
    <property type="evidence" value="ECO:0007669"/>
    <property type="project" value="InterPro"/>
</dbReference>
<evidence type="ECO:0000256" key="15">
    <source>
        <dbReference type="SAM" id="Phobius"/>
    </source>
</evidence>
<dbReference type="AlphaFoldDB" id="A0A1Y2CNX2"/>
<keyword evidence="12 15" id="KW-0472">Membrane</keyword>
<dbReference type="EMBL" id="MCGO01000011">
    <property type="protein sequence ID" value="ORY48667.1"/>
    <property type="molecule type" value="Genomic_DNA"/>
</dbReference>
<accession>A0A1Y2CNX2</accession>
<dbReference type="InterPro" id="IPR048024">
    <property type="entry name" value="Fxna-like_M28_dom"/>
</dbReference>
<organism evidence="17 18">
    <name type="scientific">Rhizoclosmatium globosum</name>
    <dbReference type="NCBI Taxonomy" id="329046"/>
    <lineage>
        <taxon>Eukaryota</taxon>
        <taxon>Fungi</taxon>
        <taxon>Fungi incertae sedis</taxon>
        <taxon>Chytridiomycota</taxon>
        <taxon>Chytridiomycota incertae sedis</taxon>
        <taxon>Chytridiomycetes</taxon>
        <taxon>Chytridiales</taxon>
        <taxon>Chytriomycetaceae</taxon>
        <taxon>Rhizoclosmatium</taxon>
    </lineage>
</organism>
<feature type="transmembrane region" description="Helical" evidence="15">
    <location>
        <begin position="370"/>
        <end position="393"/>
    </location>
</feature>
<keyword evidence="6 14" id="KW-0479">Metal-binding</keyword>
<dbReference type="GO" id="GO:0005789">
    <property type="term" value="C:endoplasmic reticulum membrane"/>
    <property type="evidence" value="ECO:0007669"/>
    <property type="project" value="UniProtKB-SubCell"/>
</dbReference>
<proteinExistence type="inferred from homology"/>
<evidence type="ECO:0000256" key="7">
    <source>
        <dbReference type="ARBA" id="ARBA00022801"/>
    </source>
</evidence>
<dbReference type="CDD" id="cd03875">
    <property type="entry name" value="M28_Fxna_like"/>
    <property type="match status" value="1"/>
</dbReference>
<dbReference type="InterPro" id="IPR045175">
    <property type="entry name" value="M28_fam"/>
</dbReference>
<comment type="similarity">
    <text evidence="3 14">Belongs to the peptidase M28 family.</text>
</comment>
<evidence type="ECO:0000256" key="5">
    <source>
        <dbReference type="ARBA" id="ARBA00022692"/>
    </source>
</evidence>
<evidence type="ECO:0000256" key="11">
    <source>
        <dbReference type="ARBA" id="ARBA00023049"/>
    </source>
</evidence>
<dbReference type="OrthoDB" id="76293at2759"/>
<evidence type="ECO:0000256" key="8">
    <source>
        <dbReference type="ARBA" id="ARBA00022824"/>
    </source>
</evidence>
<gene>
    <name evidence="17" type="ORF">BCR33DRAFT_677582</name>
</gene>
<comment type="caution">
    <text evidence="17">The sequence shown here is derived from an EMBL/GenBank/DDBJ whole genome shotgun (WGS) entry which is preliminary data.</text>
</comment>
<dbReference type="GO" id="GO:0006508">
    <property type="term" value="P:proteolysis"/>
    <property type="evidence" value="ECO:0007669"/>
    <property type="project" value="UniProtKB-KW"/>
</dbReference>
<dbReference type="PANTHER" id="PTHR12147">
    <property type="entry name" value="METALLOPEPTIDASE M28 FAMILY MEMBER"/>
    <property type="match status" value="1"/>
</dbReference>
<sequence length="860" mass="95683">MATYLTFTLPPPQPVSHTGFSETRAAAHVRALAEDIGMRSVGTRGEKAAEDYILSTLNSIASNSDTRTPLSITVQRSSGSHYFTLMDQRTMKNYINVTNIIVHISCGPACDENAVLVNAHYDTQLGTVGACDDGMSVAVMLELASLVSKEDPATFRNSLILLFNGAEETLQDASHAFSVNHPLAKKVRAFINMEAMGNSGKEVLFQANSRELVEAYGKSVRRPHGTVSSNDLFKTGLIMSDTDYRQFVDYGNMVGIDLAIYQSSFVYHTMLDTAENIETGLIQHVGDNTLDLVLHLMKEAEIEKFEQSRDFIYFDLFDTFFFVYKTQTAHLIHGIVIVVALLELIRPAYSVASKVKSDSQPNPARSLTAFIMTTVFVLCNFVAAIVSPLVAGIVTQFVLNKPLMYFRAEWTTFALFGPISLMGIFSTHIFARLFVPTDPLDTPVAFERRVYASSMIISMLLILIMTWAGLGSMYLVMIQLTSYLVALWMDRFINPAGNGAIGSHFPINPLSYFIASFMPFFIMMNNAWCFLMLFVPLTGRMGYETPTDAIVGALVGLLIASGVSGIFSTLLARCSYKWLLRGLLWSLVTSAVVLGVLFGRNQFDELHPKRVYIQYTQNVTSGAESILVAHADPVPLASLVASISQSLGNVNYTRLSSEENEHQYISFLPFTRFIEVYKFDFGAQNVPTITGIKNDPVPQVEVETLSYNQETGVKEVLIKCFHPQHFTTTLSFAADLVSWSFSHPPETGFRQHNVKHAGGYPANYWNTTISYRTRSVADKLYLHFTGVEKNAYETLEPYSKTRKPTGPAHKQKAQRQWIWGNGYRSGQVMKEVAGAIESIKQKSEWTTEGYIAVDQLTVVV</sequence>
<evidence type="ECO:0000256" key="6">
    <source>
        <dbReference type="ARBA" id="ARBA00022723"/>
    </source>
</evidence>
<dbReference type="Gene3D" id="3.40.630.10">
    <property type="entry name" value="Zn peptidases"/>
    <property type="match status" value="1"/>
</dbReference>
<feature type="transmembrane region" description="Helical" evidence="15">
    <location>
        <begin position="549"/>
        <end position="572"/>
    </location>
</feature>
<keyword evidence="9 14" id="KW-0862">Zinc</keyword>
<comment type="cofactor">
    <cofactor evidence="1">
        <name>Zn(2+)</name>
        <dbReference type="ChEBI" id="CHEBI:29105"/>
    </cofactor>
</comment>
<protein>
    <recommendedName>
        <fullName evidence="14">Peptide hydrolase</fullName>
        <ecNumber evidence="14">3.4.-.-</ecNumber>
    </recommendedName>
</protein>
<keyword evidence="11" id="KW-0482">Metalloprotease</keyword>
<keyword evidence="4 14" id="KW-0645">Protease</keyword>
<evidence type="ECO:0000256" key="12">
    <source>
        <dbReference type="ARBA" id="ARBA00023136"/>
    </source>
</evidence>